<organism evidence="2 3">
    <name type="scientific">Anaerosporobacter mobilis DSM 15930</name>
    <dbReference type="NCBI Taxonomy" id="1120996"/>
    <lineage>
        <taxon>Bacteria</taxon>
        <taxon>Bacillati</taxon>
        <taxon>Bacillota</taxon>
        <taxon>Clostridia</taxon>
        <taxon>Lachnospirales</taxon>
        <taxon>Lachnospiraceae</taxon>
        <taxon>Anaerosporobacter</taxon>
    </lineage>
</organism>
<dbReference type="InterPro" id="IPR003343">
    <property type="entry name" value="Big_2"/>
</dbReference>
<dbReference type="STRING" id="1120996.SAMN02746066_03206"/>
<dbReference type="Pfam" id="PF02368">
    <property type="entry name" value="Big_2"/>
    <property type="match status" value="1"/>
</dbReference>
<name>A0A1M7LE80_9FIRM</name>
<feature type="domain" description="BIG2" evidence="1">
    <location>
        <begin position="130"/>
        <end position="209"/>
    </location>
</feature>
<dbReference type="SMART" id="SM00635">
    <property type="entry name" value="BID_2"/>
    <property type="match status" value="2"/>
</dbReference>
<evidence type="ECO:0000313" key="2">
    <source>
        <dbReference type="EMBL" id="SHM76267.1"/>
    </source>
</evidence>
<evidence type="ECO:0000313" key="3">
    <source>
        <dbReference type="Proteomes" id="UP000184038"/>
    </source>
</evidence>
<reference evidence="2 3" key="1">
    <citation type="submission" date="2016-11" db="EMBL/GenBank/DDBJ databases">
        <authorList>
            <person name="Jaros S."/>
            <person name="Januszkiewicz K."/>
            <person name="Wedrychowicz H."/>
        </authorList>
    </citation>
    <scope>NUCLEOTIDE SEQUENCE [LARGE SCALE GENOMIC DNA]</scope>
    <source>
        <strain evidence="2 3">DSM 15930</strain>
    </source>
</reference>
<feature type="domain" description="BIG2" evidence="1">
    <location>
        <begin position="46"/>
        <end position="121"/>
    </location>
</feature>
<dbReference type="Proteomes" id="UP000184038">
    <property type="component" value="Unassembled WGS sequence"/>
</dbReference>
<dbReference type="Gene3D" id="2.60.40.1080">
    <property type="match status" value="2"/>
</dbReference>
<evidence type="ECO:0000259" key="1">
    <source>
        <dbReference type="SMART" id="SM00635"/>
    </source>
</evidence>
<gene>
    <name evidence="2" type="ORF">SAMN02746066_03206</name>
</gene>
<sequence length="217" mass="23007">MNVKNLKKRLFAIGLASLVVSTIPIPINKYPTTAKASQVTNPSDEDSSNAKLNVKNKSLVTNSTYTLKVYNVENSQTVSFKSDDTAIATVDKDGVITANDVNGTVIITATVKEKSKTIKTLECEITVGPPAASIVLAKSELSLAVGKRYPFLENLLVIKPNTTVEIPKFSSSNVDVAVISSTGKITAKEIGSTIIKATLDNGSSVSCTVTVIENSEK</sequence>
<dbReference type="AlphaFoldDB" id="A0A1M7LE80"/>
<dbReference type="SUPFAM" id="SSF49373">
    <property type="entry name" value="Invasin/intimin cell-adhesion fragments"/>
    <property type="match status" value="2"/>
</dbReference>
<dbReference type="EMBL" id="FRCP01000016">
    <property type="protein sequence ID" value="SHM76267.1"/>
    <property type="molecule type" value="Genomic_DNA"/>
</dbReference>
<accession>A0A1M7LE80</accession>
<proteinExistence type="predicted"/>
<keyword evidence="3" id="KW-1185">Reference proteome</keyword>
<dbReference type="OrthoDB" id="2038592at2"/>
<protein>
    <submittedName>
        <fullName evidence="2">Ig-like domain (Group 2)</fullName>
    </submittedName>
</protein>
<dbReference type="InterPro" id="IPR008964">
    <property type="entry name" value="Invasin/intimin_cell_adhesion"/>
</dbReference>
<dbReference type="RefSeq" id="WP_073289410.1">
    <property type="nucleotide sequence ID" value="NZ_FRCP01000016.1"/>
</dbReference>